<sequence>MILVKIKNLVQQDGSCDYKGLDISLIKTGTQLYPLNESVAYFGYEGDIPTHTDISVITQEDYQIALDQIKQEAENIMTPEKEIAQLKEKVDAQQSVINYLLGV</sequence>
<dbReference type="EMBL" id="LJIX01000006">
    <property type="protein sequence ID" value="KQL18077.1"/>
    <property type="molecule type" value="Genomic_DNA"/>
</dbReference>
<organism evidence="1 2">
    <name type="scientific">Cytobacillus solani</name>
    <dbReference type="NCBI Taxonomy" id="1637975"/>
    <lineage>
        <taxon>Bacteria</taxon>
        <taxon>Bacillati</taxon>
        <taxon>Bacillota</taxon>
        <taxon>Bacilli</taxon>
        <taxon>Bacillales</taxon>
        <taxon>Bacillaceae</taxon>
        <taxon>Cytobacillus</taxon>
    </lineage>
</organism>
<comment type="caution">
    <text evidence="1">The sequence shown here is derived from an EMBL/GenBank/DDBJ whole genome shotgun (WGS) entry which is preliminary data.</text>
</comment>
<keyword evidence="2" id="KW-1185">Reference proteome</keyword>
<evidence type="ECO:0000313" key="2">
    <source>
        <dbReference type="Proteomes" id="UP000050996"/>
    </source>
</evidence>
<name>A0A0Q3T3S5_9BACI</name>
<dbReference type="Proteomes" id="UP000050996">
    <property type="component" value="Unassembled WGS sequence"/>
</dbReference>
<dbReference type="RefSeq" id="WP_056682725.1">
    <property type="nucleotide sequence ID" value="NZ_LJIX01000006.1"/>
</dbReference>
<evidence type="ECO:0000313" key="1">
    <source>
        <dbReference type="EMBL" id="KQL18077.1"/>
    </source>
</evidence>
<proteinExistence type="predicted"/>
<reference evidence="1 2" key="1">
    <citation type="submission" date="2015-09" db="EMBL/GenBank/DDBJ databases">
        <title>Genome sequencing project for genomic taxonomy and phylogenomics of Bacillus-like bacteria.</title>
        <authorList>
            <person name="Liu B."/>
            <person name="Wang J."/>
            <person name="Zhu Y."/>
            <person name="Liu G."/>
            <person name="Chen Q."/>
            <person name="Chen Z."/>
            <person name="Lan J."/>
            <person name="Che J."/>
            <person name="Ge C."/>
            <person name="Shi H."/>
            <person name="Pan Z."/>
            <person name="Liu X."/>
        </authorList>
    </citation>
    <scope>NUCLEOTIDE SEQUENCE [LARGE SCALE GENOMIC DNA]</scope>
    <source>
        <strain evidence="1 2">FJAT-18043</strain>
    </source>
</reference>
<dbReference type="PATRIC" id="fig|1637975.4.peg.748"/>
<gene>
    <name evidence="1" type="ORF">AN957_05250</name>
</gene>
<protein>
    <submittedName>
        <fullName evidence="1">Uncharacterized protein</fullName>
    </submittedName>
</protein>
<dbReference type="AlphaFoldDB" id="A0A0Q3T3S5"/>
<accession>A0A0Q3T3S5</accession>